<evidence type="ECO:0000313" key="2">
    <source>
        <dbReference type="EMBL" id="CAE0410576.1"/>
    </source>
</evidence>
<sequence length="115" mass="12610">MLSLPSNHKLSPDSAATKDAGTPRKEEEESARLMMMTPLPLACQSSQLTAPSRPQPSQPSFPIGLGVNVPMPNDSSSSLFLPCFFDDDDDEDKRDDSPSVRLAPRLPSRRISHVY</sequence>
<evidence type="ECO:0000256" key="1">
    <source>
        <dbReference type="SAM" id="MobiDB-lite"/>
    </source>
</evidence>
<reference evidence="2" key="1">
    <citation type="submission" date="2021-01" db="EMBL/GenBank/DDBJ databases">
        <authorList>
            <person name="Corre E."/>
            <person name="Pelletier E."/>
            <person name="Niang G."/>
            <person name="Scheremetjew M."/>
            <person name="Finn R."/>
            <person name="Kale V."/>
            <person name="Holt S."/>
            <person name="Cochrane G."/>
            <person name="Meng A."/>
            <person name="Brown T."/>
            <person name="Cohen L."/>
        </authorList>
    </citation>
    <scope>NUCLEOTIDE SEQUENCE</scope>
    <source>
        <strain evidence="2">CCMP127</strain>
    </source>
</reference>
<dbReference type="AlphaFoldDB" id="A0A7S3L3T3"/>
<feature type="compositionally biased region" description="Basic and acidic residues" evidence="1">
    <location>
        <begin position="21"/>
        <end position="31"/>
    </location>
</feature>
<proteinExistence type="predicted"/>
<gene>
    <name evidence="2" type="ORF">ACOF00016_LOCUS8027</name>
</gene>
<name>A0A7S3L3T3_9STRA</name>
<feature type="compositionally biased region" description="Low complexity" evidence="1">
    <location>
        <begin position="74"/>
        <end position="84"/>
    </location>
</feature>
<accession>A0A7S3L3T3</accession>
<feature type="region of interest" description="Disordered" evidence="1">
    <location>
        <begin position="1"/>
        <end position="115"/>
    </location>
</feature>
<organism evidence="2">
    <name type="scientific">Amphora coffeiformis</name>
    <dbReference type="NCBI Taxonomy" id="265554"/>
    <lineage>
        <taxon>Eukaryota</taxon>
        <taxon>Sar</taxon>
        <taxon>Stramenopiles</taxon>
        <taxon>Ochrophyta</taxon>
        <taxon>Bacillariophyta</taxon>
        <taxon>Bacillariophyceae</taxon>
        <taxon>Bacillariophycidae</taxon>
        <taxon>Thalassiophysales</taxon>
        <taxon>Catenulaceae</taxon>
        <taxon>Amphora</taxon>
    </lineage>
</organism>
<protein>
    <submittedName>
        <fullName evidence="2">Uncharacterized protein</fullName>
    </submittedName>
</protein>
<dbReference type="EMBL" id="HBIM01009502">
    <property type="protein sequence ID" value="CAE0410576.1"/>
    <property type="molecule type" value="Transcribed_RNA"/>
</dbReference>